<dbReference type="OrthoDB" id="3996665at2759"/>
<dbReference type="RefSeq" id="XP_038778222.1">
    <property type="nucleotide sequence ID" value="XM_038922294.1"/>
</dbReference>
<organism evidence="1 2">
    <name type="scientific">Eeniella nana</name>
    <name type="common">Yeast</name>
    <name type="synonym">Brettanomyces nanus</name>
    <dbReference type="NCBI Taxonomy" id="13502"/>
    <lineage>
        <taxon>Eukaryota</taxon>
        <taxon>Fungi</taxon>
        <taxon>Dikarya</taxon>
        <taxon>Ascomycota</taxon>
        <taxon>Saccharomycotina</taxon>
        <taxon>Pichiomycetes</taxon>
        <taxon>Pichiales</taxon>
        <taxon>Pichiaceae</taxon>
        <taxon>Brettanomyces</taxon>
    </lineage>
</organism>
<evidence type="ECO:0000313" key="2">
    <source>
        <dbReference type="Proteomes" id="UP000662931"/>
    </source>
</evidence>
<dbReference type="GeneID" id="62195390"/>
<accession>A0A875RUJ9</accession>
<evidence type="ECO:0000313" key="1">
    <source>
        <dbReference type="EMBL" id="QPG74657.1"/>
    </source>
</evidence>
<proteinExistence type="predicted"/>
<dbReference type="AlphaFoldDB" id="A0A875RUJ9"/>
<dbReference type="KEGG" id="bnn:FOA43_001989"/>
<sequence length="575" mass="66440">MWIIEYPISDEPHSEQRGHLLEESKRYIIGRSPRSDFHTEKKKISKVQFVVSFKNHDLVVDNKGKGKFDVNGDYLPNGKCYGFSKRDKEVKDLHFSFQSEPLEFRIRYKRFVLNDRATVEELNSKGVNAEFSLDADQVSHYLIGSDDTMDTIMGIFRRNRHLKLMTREFVESILIHVADLKDDFERNWPEQRDMIVFVVDDNDYERMKDIFAEESSVKIRRVKDPGELASNTAVWKGTGRGFGTFEGLNVSEMTLIYDILRKEAEPPRKQTRRTIRRPIRRPNAISGLQTMMNFDIGDDFKVIKLEDSAKSLDTTLQVVGDSQSEVEEDEIRTNEEDIPTPRKTQFMKVDMTDIEKVQDKSELTTDSRSSELIKLEAETSDSLVKAFQGVKKAKQIDAQQEKSLIESMDKAGTPGVKVVKFKVSEDEIQRGYKVYQPASYGVFSNPEWTNRKEYSRFKKTAFPDGNPITDSTVKGIKMKMAEYKSNCIYGEDGKMSKAEKELLDFNSGLEDLDNEFEVANKKRSGDVLGSRKKFKTNTALFVDSDSIEDDFEPSFRRKLQVVEEDDVPTFRKRRR</sequence>
<name>A0A875RUJ9_EENNA</name>
<dbReference type="InterPro" id="IPR008984">
    <property type="entry name" value="SMAD_FHA_dom_sf"/>
</dbReference>
<keyword evidence="2" id="KW-1185">Reference proteome</keyword>
<evidence type="ECO:0008006" key="3">
    <source>
        <dbReference type="Google" id="ProtNLM"/>
    </source>
</evidence>
<dbReference type="SUPFAM" id="SSF49879">
    <property type="entry name" value="SMAD/FHA domain"/>
    <property type="match status" value="1"/>
</dbReference>
<protein>
    <recommendedName>
        <fullName evidence="3">FHA domain-containing protein</fullName>
    </recommendedName>
</protein>
<dbReference type="Proteomes" id="UP000662931">
    <property type="component" value="Chromosome 2"/>
</dbReference>
<gene>
    <name evidence="1" type="ORF">FOA43_001989</name>
</gene>
<reference evidence="1" key="1">
    <citation type="submission" date="2020-10" db="EMBL/GenBank/DDBJ databases">
        <authorList>
            <person name="Roach M.J.R."/>
        </authorList>
    </citation>
    <scope>NUCLEOTIDE SEQUENCE</scope>
    <source>
        <strain evidence="1">CBS 1945</strain>
    </source>
</reference>
<dbReference type="EMBL" id="CP064813">
    <property type="protein sequence ID" value="QPG74657.1"/>
    <property type="molecule type" value="Genomic_DNA"/>
</dbReference>